<accession>A0A139HV16</accession>
<feature type="region of interest" description="Disordered" evidence="1">
    <location>
        <begin position="74"/>
        <end position="95"/>
    </location>
</feature>
<comment type="caution">
    <text evidence="2">The sequence shown here is derived from an EMBL/GenBank/DDBJ whole genome shotgun (WGS) entry which is preliminary data.</text>
</comment>
<gene>
    <name evidence="2" type="ORF">AC578_9188</name>
</gene>
<reference evidence="2 3" key="1">
    <citation type="submission" date="2015-07" db="EMBL/GenBank/DDBJ databases">
        <title>Comparative genomics of the Sigatoka disease complex on banana suggests a link between parallel evolutionary changes in Pseudocercospora fijiensis and Pseudocercospora eumusae and increased virulence on the banana host.</title>
        <authorList>
            <person name="Chang T.-C."/>
            <person name="Salvucci A."/>
            <person name="Crous P.W."/>
            <person name="Stergiopoulos I."/>
        </authorList>
    </citation>
    <scope>NUCLEOTIDE SEQUENCE [LARGE SCALE GENOMIC DNA]</scope>
    <source>
        <strain evidence="2 3">CBS 114824</strain>
    </source>
</reference>
<protein>
    <submittedName>
        <fullName evidence="2">Uncharacterized protein</fullName>
    </submittedName>
</protein>
<dbReference type="AlphaFoldDB" id="A0A139HV16"/>
<evidence type="ECO:0000313" key="2">
    <source>
        <dbReference type="EMBL" id="KXT06249.1"/>
    </source>
</evidence>
<evidence type="ECO:0000313" key="3">
    <source>
        <dbReference type="Proteomes" id="UP000070133"/>
    </source>
</evidence>
<dbReference type="EMBL" id="LFZN01000007">
    <property type="protein sequence ID" value="KXT06249.1"/>
    <property type="molecule type" value="Genomic_DNA"/>
</dbReference>
<evidence type="ECO:0000256" key="1">
    <source>
        <dbReference type="SAM" id="MobiDB-lite"/>
    </source>
</evidence>
<keyword evidence="3" id="KW-1185">Reference proteome</keyword>
<sequence>MSCSNTRLHKKGELINKILKIRDGIEIEVLLQFKDPENKNQDLLLERDKDELHTAFNDFLSEFIDSFDASVQRNAKTRAHPTTGKRLYGQSVHSE</sequence>
<dbReference type="Proteomes" id="UP000070133">
    <property type="component" value="Unassembled WGS sequence"/>
</dbReference>
<proteinExistence type="predicted"/>
<name>A0A139HV16_9PEZI</name>
<organism evidence="2 3">
    <name type="scientific">Pseudocercospora eumusae</name>
    <dbReference type="NCBI Taxonomy" id="321146"/>
    <lineage>
        <taxon>Eukaryota</taxon>
        <taxon>Fungi</taxon>
        <taxon>Dikarya</taxon>
        <taxon>Ascomycota</taxon>
        <taxon>Pezizomycotina</taxon>
        <taxon>Dothideomycetes</taxon>
        <taxon>Dothideomycetidae</taxon>
        <taxon>Mycosphaerellales</taxon>
        <taxon>Mycosphaerellaceae</taxon>
        <taxon>Pseudocercospora</taxon>
    </lineage>
</organism>